<keyword evidence="3" id="KW-1185">Reference proteome</keyword>
<feature type="compositionally biased region" description="Low complexity" evidence="1">
    <location>
        <begin position="55"/>
        <end position="75"/>
    </location>
</feature>
<dbReference type="OrthoDB" id="5857104at2759"/>
<sequence>MGCSMMCHFMHGSYIERHVYGRWQAIVDDKELGIQELICKELNFPHISLSAAEQAGLQGQNGSGSSNPGAQNNQNHGSGITGNNNAFADAGQVNSMFYYRDMQRRLVQFVKKRVLLLEKALNYEYAEEFYGLGSSSSMPSEEPEAEAKVTDTVGVDFIEVNDEMLDGLPKTDPITSEEMIVAAVDNNQEGVEVAQLFNKEDHLESWSGRLVKGCFLLSFEFYLKKISDVDKRQSAGLLDMDKFSPTLWKH</sequence>
<dbReference type="Proteomes" id="UP000489600">
    <property type="component" value="Unassembled WGS sequence"/>
</dbReference>
<evidence type="ECO:0000313" key="2">
    <source>
        <dbReference type="EMBL" id="VVB02467.1"/>
    </source>
</evidence>
<accession>A0A565BLG9</accession>
<organism evidence="2 3">
    <name type="scientific">Arabis nemorensis</name>
    <dbReference type="NCBI Taxonomy" id="586526"/>
    <lineage>
        <taxon>Eukaryota</taxon>
        <taxon>Viridiplantae</taxon>
        <taxon>Streptophyta</taxon>
        <taxon>Embryophyta</taxon>
        <taxon>Tracheophyta</taxon>
        <taxon>Spermatophyta</taxon>
        <taxon>Magnoliopsida</taxon>
        <taxon>eudicotyledons</taxon>
        <taxon>Gunneridae</taxon>
        <taxon>Pentapetalae</taxon>
        <taxon>rosids</taxon>
        <taxon>malvids</taxon>
        <taxon>Brassicales</taxon>
        <taxon>Brassicaceae</taxon>
        <taxon>Arabideae</taxon>
        <taxon>Arabis</taxon>
    </lineage>
</organism>
<feature type="region of interest" description="Disordered" evidence="1">
    <location>
        <begin position="55"/>
        <end position="83"/>
    </location>
</feature>
<evidence type="ECO:0000313" key="3">
    <source>
        <dbReference type="Proteomes" id="UP000489600"/>
    </source>
</evidence>
<gene>
    <name evidence="2" type="ORF">ANE_LOCUS12911</name>
</gene>
<name>A0A565BLG9_9BRAS</name>
<dbReference type="AlphaFoldDB" id="A0A565BLG9"/>
<dbReference type="EMBL" id="CABITT030000004">
    <property type="protein sequence ID" value="VVB02467.1"/>
    <property type="molecule type" value="Genomic_DNA"/>
</dbReference>
<proteinExistence type="predicted"/>
<evidence type="ECO:0000256" key="1">
    <source>
        <dbReference type="SAM" id="MobiDB-lite"/>
    </source>
</evidence>
<protein>
    <submittedName>
        <fullName evidence="2">Uncharacterized protein</fullName>
    </submittedName>
</protein>
<comment type="caution">
    <text evidence="2">The sequence shown here is derived from an EMBL/GenBank/DDBJ whole genome shotgun (WGS) entry which is preliminary data.</text>
</comment>
<reference evidence="2" key="1">
    <citation type="submission" date="2019-07" db="EMBL/GenBank/DDBJ databases">
        <authorList>
            <person name="Dittberner H."/>
        </authorList>
    </citation>
    <scope>NUCLEOTIDE SEQUENCE [LARGE SCALE GENOMIC DNA]</scope>
</reference>